<protein>
    <submittedName>
        <fullName evidence="1">Acetyl Co-enzyme a carboxylase biotin carboxylase subunit</fullName>
    </submittedName>
</protein>
<accession>A0A4Y1RXJ8</accession>
<proteinExistence type="predicted"/>
<name>A0A4Y1RXJ8_PRUDU</name>
<gene>
    <name evidence="1" type="ORF">Prudu_021545</name>
</gene>
<organism evidence="1">
    <name type="scientific">Prunus dulcis</name>
    <name type="common">Almond</name>
    <name type="synonym">Amygdalus dulcis</name>
    <dbReference type="NCBI Taxonomy" id="3755"/>
    <lineage>
        <taxon>Eukaryota</taxon>
        <taxon>Viridiplantae</taxon>
        <taxon>Streptophyta</taxon>
        <taxon>Embryophyta</taxon>
        <taxon>Tracheophyta</taxon>
        <taxon>Spermatophyta</taxon>
        <taxon>Magnoliopsida</taxon>
        <taxon>eudicotyledons</taxon>
        <taxon>Gunneridae</taxon>
        <taxon>Pentapetalae</taxon>
        <taxon>rosids</taxon>
        <taxon>fabids</taxon>
        <taxon>Rosales</taxon>
        <taxon>Rosaceae</taxon>
        <taxon>Amygdaloideae</taxon>
        <taxon>Amygdaleae</taxon>
        <taxon>Prunus</taxon>
    </lineage>
</organism>
<dbReference type="AlphaFoldDB" id="A0A4Y1RXJ8"/>
<reference evidence="1" key="1">
    <citation type="journal article" date="2019" name="Science">
        <title>Mutation of a bHLH transcription factor allowed almond domestication.</title>
        <authorList>
            <person name="Sanchez-Perez R."/>
            <person name="Pavan S."/>
            <person name="Mazzeo R."/>
            <person name="Moldovan C."/>
            <person name="Aiese Cigliano R."/>
            <person name="Del Cueto J."/>
            <person name="Ricciardi F."/>
            <person name="Lotti C."/>
            <person name="Ricciardi L."/>
            <person name="Dicenta F."/>
            <person name="Lopez-Marques R.L."/>
            <person name="Lindberg Moller B."/>
        </authorList>
    </citation>
    <scope>NUCLEOTIDE SEQUENCE</scope>
</reference>
<evidence type="ECO:0000313" key="1">
    <source>
        <dbReference type="EMBL" id="BBH09129.1"/>
    </source>
</evidence>
<sequence length="70" mass="7671">MASSFTGEITIDFSEMEDCPVSSGNVLLGTKLLTFSLNSVLRGDVPTKRRYNFFVGDRDDNGIPTPDSTH</sequence>
<dbReference type="EMBL" id="AP019304">
    <property type="protein sequence ID" value="BBH09129.1"/>
    <property type="molecule type" value="Genomic_DNA"/>
</dbReference>